<dbReference type="EMBL" id="JADNYJ010000107">
    <property type="protein sequence ID" value="KAF8884555.1"/>
    <property type="molecule type" value="Genomic_DNA"/>
</dbReference>
<gene>
    <name evidence="1" type="ORF">CPB84DRAFT_1789024</name>
</gene>
<dbReference type="AlphaFoldDB" id="A0A9P5NFG4"/>
<protein>
    <submittedName>
        <fullName evidence="1">Uncharacterized protein</fullName>
    </submittedName>
</protein>
<keyword evidence="2" id="KW-1185">Reference proteome</keyword>
<evidence type="ECO:0000313" key="1">
    <source>
        <dbReference type="EMBL" id="KAF8884555.1"/>
    </source>
</evidence>
<accession>A0A9P5NFG4</accession>
<evidence type="ECO:0000313" key="2">
    <source>
        <dbReference type="Proteomes" id="UP000724874"/>
    </source>
</evidence>
<name>A0A9P5NFG4_GYMJU</name>
<sequence length="229" mass="25355">MAEYQTVLFDISKPGRRGGIRRDLSKLSEADRTKVEVKREKDRKRKLVERAKWKQKMESRLAGTSKSLPTVQAASNIDQSRRSCVQDVDANSFSRLNPEDDPLHGMRATSSVSVLAGDSTAGSVINSGSHFTDEPFVLSDSAGTLQATNRKAAEASVQTDVRPRSNSIRNRTDIAIQTIPLNRLSPYPHEPQVDSLEDRGLDEFRIRTERVGGLTNFLEYLVGLDAGAK</sequence>
<reference evidence="1" key="1">
    <citation type="submission" date="2020-11" db="EMBL/GenBank/DDBJ databases">
        <authorList>
            <consortium name="DOE Joint Genome Institute"/>
            <person name="Ahrendt S."/>
            <person name="Riley R."/>
            <person name="Andreopoulos W."/>
            <person name="LaButti K."/>
            <person name="Pangilinan J."/>
            <person name="Ruiz-duenas F.J."/>
            <person name="Barrasa J.M."/>
            <person name="Sanchez-Garcia M."/>
            <person name="Camarero S."/>
            <person name="Miyauchi S."/>
            <person name="Serrano A."/>
            <person name="Linde D."/>
            <person name="Babiker R."/>
            <person name="Drula E."/>
            <person name="Ayuso-Fernandez I."/>
            <person name="Pacheco R."/>
            <person name="Padilla G."/>
            <person name="Ferreira P."/>
            <person name="Barriuso J."/>
            <person name="Kellner H."/>
            <person name="Castanera R."/>
            <person name="Alfaro M."/>
            <person name="Ramirez L."/>
            <person name="Pisabarro A.G."/>
            <person name="Kuo A."/>
            <person name="Tritt A."/>
            <person name="Lipzen A."/>
            <person name="He G."/>
            <person name="Yan M."/>
            <person name="Ng V."/>
            <person name="Cullen D."/>
            <person name="Martin F."/>
            <person name="Rosso M.-N."/>
            <person name="Henrissat B."/>
            <person name="Hibbett D."/>
            <person name="Martinez A.T."/>
            <person name="Grigoriev I.V."/>
        </authorList>
    </citation>
    <scope>NUCLEOTIDE SEQUENCE</scope>
    <source>
        <strain evidence="1">AH 44721</strain>
    </source>
</reference>
<proteinExistence type="predicted"/>
<organism evidence="1 2">
    <name type="scientific">Gymnopilus junonius</name>
    <name type="common">Spectacular rustgill mushroom</name>
    <name type="synonym">Gymnopilus spectabilis subsp. junonius</name>
    <dbReference type="NCBI Taxonomy" id="109634"/>
    <lineage>
        <taxon>Eukaryota</taxon>
        <taxon>Fungi</taxon>
        <taxon>Dikarya</taxon>
        <taxon>Basidiomycota</taxon>
        <taxon>Agaricomycotina</taxon>
        <taxon>Agaricomycetes</taxon>
        <taxon>Agaricomycetidae</taxon>
        <taxon>Agaricales</taxon>
        <taxon>Agaricineae</taxon>
        <taxon>Hymenogastraceae</taxon>
        <taxon>Gymnopilus</taxon>
    </lineage>
</organism>
<comment type="caution">
    <text evidence="1">The sequence shown here is derived from an EMBL/GenBank/DDBJ whole genome shotgun (WGS) entry which is preliminary data.</text>
</comment>
<dbReference type="Proteomes" id="UP000724874">
    <property type="component" value="Unassembled WGS sequence"/>
</dbReference>